<comment type="caution">
    <text evidence="1">The sequence shown here is derived from an EMBL/GenBank/DDBJ whole genome shotgun (WGS) entry which is preliminary data.</text>
</comment>
<organism evidence="1 2">
    <name type="scientific">Eretmocerus hayati</name>
    <dbReference type="NCBI Taxonomy" id="131215"/>
    <lineage>
        <taxon>Eukaryota</taxon>
        <taxon>Metazoa</taxon>
        <taxon>Ecdysozoa</taxon>
        <taxon>Arthropoda</taxon>
        <taxon>Hexapoda</taxon>
        <taxon>Insecta</taxon>
        <taxon>Pterygota</taxon>
        <taxon>Neoptera</taxon>
        <taxon>Endopterygota</taxon>
        <taxon>Hymenoptera</taxon>
        <taxon>Apocrita</taxon>
        <taxon>Proctotrupomorpha</taxon>
        <taxon>Chalcidoidea</taxon>
        <taxon>Aphelinidae</taxon>
        <taxon>Aphelininae</taxon>
        <taxon>Eretmocerus</taxon>
    </lineage>
</organism>
<protein>
    <submittedName>
        <fullName evidence="1">Uncharacterized protein</fullName>
    </submittedName>
</protein>
<evidence type="ECO:0000313" key="1">
    <source>
        <dbReference type="EMBL" id="KAJ8667508.1"/>
    </source>
</evidence>
<accession>A0ACC2N8R9</accession>
<evidence type="ECO:0000313" key="2">
    <source>
        <dbReference type="Proteomes" id="UP001239111"/>
    </source>
</evidence>
<sequence length="465" mass="53410">MGKPVVIAGMPGDCKASPAQSPIHTHIVAVARHGRPLFKPPDGSNTPTATAGTFQQQVPLTPKRKRFSNVTTGMDIHLQNRFNALSGEEDHVENGDAVTSQKRQKVTRPKERIPPIIITTKLKDKENRLLIQRMKAIAQDKKCQITYTSRGFKVVCSKKSSFHTLVQGLIQIQEERKSKGEMFNLHTHELSSEKQKYLVAKGLPLLETDEIKKELEERGFKCLKCNLMKTKIDSNDSPMYIITFDSLVNIREVRQIRFIYNISVKWDRYRNPRKVTQCHKCQQYGHGSRNWYREPRCLYCAGKHITNECMADEETKKSKPSCANCGKDHPANSRECVVYTDRLSLIQKSKERNAAKQHLEHAVQRRLTAEDFPRPRWGLEHLPNERSTWVPRSTTNSNNVGSCSRSTLDDANEFAEMAQVIKRIHELCNVSKMLSMMKNLAIRLEQCQNIQEQLTAFLEYFNYEP</sequence>
<keyword evidence="2" id="KW-1185">Reference proteome</keyword>
<name>A0ACC2N8R9_9HYME</name>
<reference evidence="1" key="1">
    <citation type="submission" date="2023-04" db="EMBL/GenBank/DDBJ databases">
        <title>A chromosome-level genome assembly of the parasitoid wasp Eretmocerus hayati.</title>
        <authorList>
            <person name="Zhong Y."/>
            <person name="Liu S."/>
            <person name="Liu Y."/>
        </authorList>
    </citation>
    <scope>NUCLEOTIDE SEQUENCE</scope>
    <source>
        <strain evidence="1">ZJU_SS_LIU_2023</strain>
    </source>
</reference>
<proteinExistence type="predicted"/>
<dbReference type="EMBL" id="CM056744">
    <property type="protein sequence ID" value="KAJ8667508.1"/>
    <property type="molecule type" value="Genomic_DNA"/>
</dbReference>
<dbReference type="Proteomes" id="UP001239111">
    <property type="component" value="Chromosome 4"/>
</dbReference>
<gene>
    <name evidence="1" type="ORF">QAD02_009171</name>
</gene>